<dbReference type="Gene3D" id="1.20.1720.10">
    <property type="entry name" value="Multidrug resistance protein D"/>
    <property type="match status" value="1"/>
</dbReference>
<keyword evidence="5 7" id="KW-1133">Transmembrane helix</keyword>
<dbReference type="Proteomes" id="UP000537775">
    <property type="component" value="Unassembled WGS sequence"/>
</dbReference>
<organism evidence="9 10">
    <name type="scientific">Microbacterium thalassium</name>
    <dbReference type="NCBI Taxonomy" id="362649"/>
    <lineage>
        <taxon>Bacteria</taxon>
        <taxon>Bacillati</taxon>
        <taxon>Actinomycetota</taxon>
        <taxon>Actinomycetes</taxon>
        <taxon>Micrococcales</taxon>
        <taxon>Microbacteriaceae</taxon>
        <taxon>Microbacterium</taxon>
    </lineage>
</organism>
<feature type="transmembrane region" description="Helical" evidence="7">
    <location>
        <begin position="25"/>
        <end position="43"/>
    </location>
</feature>
<dbReference type="PROSITE" id="PS50850">
    <property type="entry name" value="MFS"/>
    <property type="match status" value="1"/>
</dbReference>
<dbReference type="InterPro" id="IPR020846">
    <property type="entry name" value="MFS_dom"/>
</dbReference>
<comment type="caution">
    <text evidence="9">The sequence shown here is derived from an EMBL/GenBank/DDBJ whole genome shotgun (WGS) entry which is preliminary data.</text>
</comment>
<feature type="transmembrane region" description="Helical" evidence="7">
    <location>
        <begin position="173"/>
        <end position="192"/>
    </location>
</feature>
<evidence type="ECO:0000313" key="10">
    <source>
        <dbReference type="Proteomes" id="UP000537775"/>
    </source>
</evidence>
<dbReference type="SUPFAM" id="SSF103473">
    <property type="entry name" value="MFS general substrate transporter"/>
    <property type="match status" value="1"/>
</dbReference>
<feature type="transmembrane region" description="Helical" evidence="7">
    <location>
        <begin position="379"/>
        <end position="399"/>
    </location>
</feature>
<keyword evidence="2" id="KW-0813">Transport</keyword>
<dbReference type="GO" id="GO:0022857">
    <property type="term" value="F:transmembrane transporter activity"/>
    <property type="evidence" value="ECO:0007669"/>
    <property type="project" value="InterPro"/>
</dbReference>
<dbReference type="InterPro" id="IPR036259">
    <property type="entry name" value="MFS_trans_sf"/>
</dbReference>
<feature type="domain" description="Major facilitator superfamily (MFS) profile" evidence="8">
    <location>
        <begin position="1"/>
        <end position="437"/>
    </location>
</feature>
<evidence type="ECO:0000256" key="1">
    <source>
        <dbReference type="ARBA" id="ARBA00004651"/>
    </source>
</evidence>
<dbReference type="AlphaFoldDB" id="A0A7X0FLZ6"/>
<evidence type="ECO:0000256" key="2">
    <source>
        <dbReference type="ARBA" id="ARBA00022448"/>
    </source>
</evidence>
<feature type="transmembrane region" description="Helical" evidence="7">
    <location>
        <begin position="117"/>
        <end position="136"/>
    </location>
</feature>
<dbReference type="InterPro" id="IPR011701">
    <property type="entry name" value="MFS"/>
</dbReference>
<gene>
    <name evidence="9" type="ORF">HD594_000262</name>
</gene>
<dbReference type="PANTHER" id="PTHR42718">
    <property type="entry name" value="MAJOR FACILITATOR SUPERFAMILY MULTIDRUG TRANSPORTER MFSC"/>
    <property type="match status" value="1"/>
</dbReference>
<dbReference type="Gene3D" id="1.20.1250.20">
    <property type="entry name" value="MFS general substrate transporter like domains"/>
    <property type="match status" value="1"/>
</dbReference>
<protein>
    <submittedName>
        <fullName evidence="9">EmrB/QacA subfamily drug resistance transporter</fullName>
    </submittedName>
</protein>
<feature type="transmembrane region" description="Helical" evidence="7">
    <location>
        <begin position="204"/>
        <end position="221"/>
    </location>
</feature>
<name>A0A7X0FLZ6_9MICO</name>
<accession>A0A7X0FLZ6</accession>
<dbReference type="PANTHER" id="PTHR42718:SF46">
    <property type="entry name" value="BLR6921 PROTEIN"/>
    <property type="match status" value="1"/>
</dbReference>
<evidence type="ECO:0000313" key="9">
    <source>
        <dbReference type="EMBL" id="MBB6389949.1"/>
    </source>
</evidence>
<evidence type="ECO:0000256" key="7">
    <source>
        <dbReference type="SAM" id="Phobius"/>
    </source>
</evidence>
<feature type="transmembrane region" description="Helical" evidence="7">
    <location>
        <begin position="142"/>
        <end position="161"/>
    </location>
</feature>
<evidence type="ECO:0000256" key="6">
    <source>
        <dbReference type="ARBA" id="ARBA00023136"/>
    </source>
</evidence>
<proteinExistence type="predicted"/>
<keyword evidence="10" id="KW-1185">Reference proteome</keyword>
<dbReference type="CDD" id="cd17321">
    <property type="entry name" value="MFS_MMR_MDR_like"/>
    <property type="match status" value="1"/>
</dbReference>
<evidence type="ECO:0000259" key="8">
    <source>
        <dbReference type="PROSITE" id="PS50850"/>
    </source>
</evidence>
<feature type="transmembrane region" description="Helical" evidence="7">
    <location>
        <begin position="55"/>
        <end position="73"/>
    </location>
</feature>
<feature type="transmembrane region" description="Helical" evidence="7">
    <location>
        <begin position="331"/>
        <end position="358"/>
    </location>
</feature>
<dbReference type="Pfam" id="PF07690">
    <property type="entry name" value="MFS_1"/>
    <property type="match status" value="1"/>
</dbReference>
<reference evidence="9 10" key="1">
    <citation type="submission" date="2020-08" db="EMBL/GenBank/DDBJ databases">
        <title>Sequencing the genomes of 1000 actinobacteria strains.</title>
        <authorList>
            <person name="Klenk H.-P."/>
        </authorList>
    </citation>
    <scope>NUCLEOTIDE SEQUENCE [LARGE SCALE GENOMIC DNA]</scope>
    <source>
        <strain evidence="9 10">DSM 12511</strain>
    </source>
</reference>
<keyword evidence="4 7" id="KW-0812">Transmembrane</keyword>
<feature type="transmembrane region" description="Helical" evidence="7">
    <location>
        <begin position="306"/>
        <end position="325"/>
    </location>
</feature>
<evidence type="ECO:0000256" key="5">
    <source>
        <dbReference type="ARBA" id="ARBA00022989"/>
    </source>
</evidence>
<feature type="transmembrane region" description="Helical" evidence="7">
    <location>
        <begin position="411"/>
        <end position="433"/>
    </location>
</feature>
<comment type="subcellular location">
    <subcellularLocation>
        <location evidence="1">Cell membrane</location>
        <topology evidence="1">Multi-pass membrane protein</topology>
    </subcellularLocation>
</comment>
<feature type="transmembrane region" description="Helical" evidence="7">
    <location>
        <begin position="242"/>
        <end position="266"/>
    </location>
</feature>
<keyword evidence="6 7" id="KW-0472">Membrane</keyword>
<keyword evidence="3" id="KW-1003">Cell membrane</keyword>
<dbReference type="EMBL" id="JACHML010000001">
    <property type="protein sequence ID" value="MBB6389949.1"/>
    <property type="molecule type" value="Genomic_DNA"/>
</dbReference>
<evidence type="ECO:0000256" key="3">
    <source>
        <dbReference type="ARBA" id="ARBA00022475"/>
    </source>
</evidence>
<feature type="transmembrane region" description="Helical" evidence="7">
    <location>
        <begin position="278"/>
        <end position="299"/>
    </location>
</feature>
<evidence type="ECO:0000256" key="4">
    <source>
        <dbReference type="ARBA" id="ARBA00022692"/>
    </source>
</evidence>
<dbReference type="GO" id="GO:0005886">
    <property type="term" value="C:plasma membrane"/>
    <property type="evidence" value="ECO:0007669"/>
    <property type="project" value="UniProtKB-SubCell"/>
</dbReference>
<sequence length="451" mass="46093">MLDDSIVNIALPSIQTEFAVDPVHLPWVVNAYIVAFGALLLLGGRVGDVWGRRRTLQIGIAVFVLASLVGGLAQGTEVLVAARAAQGIGAAMAAPNALALIATTFADRRTRDSALSLYGAMSGLGIVVGLLLGGVLTGTLGWRWVFFINIPIGLIVLLGSRTLATPDRQGGRLGFLDAVWGTAGMLALVYAITRFGENGFGDPVAYALVAGAGVLLTFFVLTQRASHTPLVPLSLFRDRNRVGAYLTMLGLAIGPMGAFYVITLYLQQVLEYSPLRTGLSWLPFAAGLVVGAGAAPKLLAQLAPRVVAAAGALIAAGSVLWFSSISTTTGYWLHLAPAMILLGLGFGLGAITLTQAAVSHVNADKAGIASALLNSAQQIGVALGLAILAGVAAGVTAQTQEVGGEALVTGYGAALLVGAVILAASAVVAAMALDKTPWHVDEPAVSALSQS</sequence>
<feature type="transmembrane region" description="Helical" evidence="7">
    <location>
        <begin position="85"/>
        <end position="105"/>
    </location>
</feature>